<accession>A0A5B0P4Z7</accession>
<proteinExistence type="predicted"/>
<evidence type="ECO:0000256" key="1">
    <source>
        <dbReference type="SAM" id="MobiDB-lite"/>
    </source>
</evidence>
<dbReference type="EMBL" id="VDEP01000371">
    <property type="protein sequence ID" value="KAA1095600.1"/>
    <property type="molecule type" value="Genomic_DNA"/>
</dbReference>
<protein>
    <submittedName>
        <fullName evidence="2">Uncharacterized protein</fullName>
    </submittedName>
</protein>
<organism evidence="2 3">
    <name type="scientific">Puccinia graminis f. sp. tritici</name>
    <dbReference type="NCBI Taxonomy" id="56615"/>
    <lineage>
        <taxon>Eukaryota</taxon>
        <taxon>Fungi</taxon>
        <taxon>Dikarya</taxon>
        <taxon>Basidiomycota</taxon>
        <taxon>Pucciniomycotina</taxon>
        <taxon>Pucciniomycetes</taxon>
        <taxon>Pucciniales</taxon>
        <taxon>Pucciniaceae</taxon>
        <taxon>Puccinia</taxon>
    </lineage>
</organism>
<dbReference type="Proteomes" id="UP000325313">
    <property type="component" value="Unassembled WGS sequence"/>
</dbReference>
<comment type="caution">
    <text evidence="2">The sequence shown here is derived from an EMBL/GenBank/DDBJ whole genome shotgun (WGS) entry which is preliminary data.</text>
</comment>
<evidence type="ECO:0000313" key="2">
    <source>
        <dbReference type="EMBL" id="KAA1095600.1"/>
    </source>
</evidence>
<gene>
    <name evidence="2" type="ORF">PGTUg99_007945</name>
</gene>
<feature type="region of interest" description="Disordered" evidence="1">
    <location>
        <begin position="177"/>
        <end position="277"/>
    </location>
</feature>
<dbReference type="AlphaFoldDB" id="A0A5B0P4Z7"/>
<reference evidence="2 3" key="1">
    <citation type="submission" date="2019-05" db="EMBL/GenBank/DDBJ databases">
        <title>Emergence of the Ug99 lineage of the wheat stem rust pathogen through somatic hybridization.</title>
        <authorList>
            <person name="Li F."/>
            <person name="Upadhyaya N.M."/>
            <person name="Sperschneider J."/>
            <person name="Matny O."/>
            <person name="Nguyen-Phuc H."/>
            <person name="Mago R."/>
            <person name="Raley C."/>
            <person name="Miller M.E."/>
            <person name="Silverstein K.A.T."/>
            <person name="Henningsen E."/>
            <person name="Hirsch C.D."/>
            <person name="Visser B."/>
            <person name="Pretorius Z.A."/>
            <person name="Steffenson B.J."/>
            <person name="Schwessinger B."/>
            <person name="Dodds P.N."/>
            <person name="Figueroa M."/>
        </authorList>
    </citation>
    <scope>NUCLEOTIDE SEQUENCE [LARGE SCALE GENOMIC DNA]</scope>
    <source>
        <strain evidence="2 3">Ug99</strain>
    </source>
</reference>
<evidence type="ECO:0000313" key="3">
    <source>
        <dbReference type="Proteomes" id="UP000325313"/>
    </source>
</evidence>
<sequence length="379" mass="41310">MPSPSKILCPETQEEEALMNTPPRTAPINLDYSLLIKRVEKGDFPHSKFHELASGWAIITPLRELGALMIDLQSMTWKRFQRLAIAHLGPETTPLGRLLSGANGVGALEWQASILGNIKYDPSKNYVIRGDLDFINFSTKAYEEFPNRVLFKLVMSQASRKNAGNVRSDIVVDVDFANGIPHEGGSRPKKGIKRTASNVSMSSIPAKKALPAPEDLSKGTPTMKGPSKGSKKTTAPESSGEGFARTDSATEPQRPGPPPSDANEIEIVEGPTRNRAVCRIPNGPGEGEVPVIATAPLGPEAPALEAVDLETYLTVSHIDAADHATRRRLRANGIIHWTFFRSSSERELTRMGFPLGIARLLCEGIPRLESYVEHRSVPL</sequence>
<name>A0A5B0P4Z7_PUCGR</name>